<dbReference type="Proteomes" id="UP000663882">
    <property type="component" value="Unassembled WGS sequence"/>
</dbReference>
<dbReference type="InterPro" id="IPR013150">
    <property type="entry name" value="TFIIB_cyclin"/>
</dbReference>
<organism evidence="8 9">
    <name type="scientific">Rotaria sordida</name>
    <dbReference type="NCBI Taxonomy" id="392033"/>
    <lineage>
        <taxon>Eukaryota</taxon>
        <taxon>Metazoa</taxon>
        <taxon>Spiralia</taxon>
        <taxon>Gnathifera</taxon>
        <taxon>Rotifera</taxon>
        <taxon>Eurotatoria</taxon>
        <taxon>Bdelloidea</taxon>
        <taxon>Philodinida</taxon>
        <taxon>Philodinidae</taxon>
        <taxon>Rotaria</taxon>
    </lineage>
</organism>
<dbReference type="PANTHER" id="PTHR11618">
    <property type="entry name" value="TRANSCRIPTION INITIATION FACTOR IIB-RELATED"/>
    <property type="match status" value="1"/>
</dbReference>
<evidence type="ECO:0000256" key="6">
    <source>
        <dbReference type="PROSITE-ProRule" id="PRU00469"/>
    </source>
</evidence>
<dbReference type="InterPro" id="IPR013763">
    <property type="entry name" value="Cyclin-like_dom"/>
</dbReference>
<keyword evidence="3" id="KW-0805">Transcription regulation</keyword>
<evidence type="ECO:0000256" key="3">
    <source>
        <dbReference type="ARBA" id="ARBA00023015"/>
    </source>
</evidence>
<dbReference type="InterPro" id="IPR000812">
    <property type="entry name" value="TFIIB"/>
</dbReference>
<dbReference type="PRINTS" id="PR00685">
    <property type="entry name" value="TIFACTORIIB"/>
</dbReference>
<dbReference type="Pfam" id="PF08271">
    <property type="entry name" value="Zn_Ribbon_TF"/>
    <property type="match status" value="1"/>
</dbReference>
<comment type="caution">
    <text evidence="8">The sequence shown here is derived from an EMBL/GenBank/DDBJ whole genome shotgun (WGS) entry which is preliminary data.</text>
</comment>
<sequence>MSRFISQLACRFHPEASLVEDSRAGDMICPECGLVVADRIIDVSSEWRTFSDDTNSWGNSRVGAAENHLLGSTNLETMIFSPKGTNTIQQPRQISTADRALKRGYDVTRMMAGRLHLQKRVVDYACECFRQCYESKCVRGYSENAIVAACIYIACRKEGADRSLKEIYPVSQASKTEIGRCFSKIMKGLSEANRLRGIDVTNLIPRFCNNLNLDLTQEMHVRKASIYIVERAKDLCDIQSRAPSSLAAASIYLACLATDERKTLNDIEQVTDVKASTIRQVYKILRQHATDLFPSDFVFQCPPANLPKS</sequence>
<dbReference type="InterPro" id="IPR036915">
    <property type="entry name" value="Cyclin-like_sf"/>
</dbReference>
<dbReference type="CDD" id="cd20551">
    <property type="entry name" value="CYCLIN_TFIIB_rpt1"/>
    <property type="match status" value="1"/>
</dbReference>
<dbReference type="SMART" id="SM00385">
    <property type="entry name" value="CYCLIN"/>
    <property type="match status" value="2"/>
</dbReference>
<reference evidence="8" key="1">
    <citation type="submission" date="2021-02" db="EMBL/GenBank/DDBJ databases">
        <authorList>
            <person name="Nowell W R."/>
        </authorList>
    </citation>
    <scope>NUCLEOTIDE SEQUENCE</scope>
</reference>
<dbReference type="PANTHER" id="PTHR11618:SF13">
    <property type="entry name" value="TRANSCRIPTION INITIATION FACTOR IIB"/>
    <property type="match status" value="1"/>
</dbReference>
<dbReference type="GO" id="GO:0005634">
    <property type="term" value="C:nucleus"/>
    <property type="evidence" value="ECO:0007669"/>
    <property type="project" value="TreeGrafter"/>
</dbReference>
<keyword evidence="6" id="KW-0862">Zinc</keyword>
<feature type="domain" description="TFIIB-type" evidence="7">
    <location>
        <begin position="6"/>
        <end position="37"/>
    </location>
</feature>
<dbReference type="GO" id="GO:0070897">
    <property type="term" value="P:transcription preinitiation complex assembly"/>
    <property type="evidence" value="ECO:0007669"/>
    <property type="project" value="InterPro"/>
</dbReference>
<dbReference type="OrthoDB" id="25790at2759"/>
<dbReference type="AlphaFoldDB" id="A0A814B4J8"/>
<name>A0A814B4J8_9BILA</name>
<evidence type="ECO:0000256" key="4">
    <source>
        <dbReference type="ARBA" id="ARBA00023163"/>
    </source>
</evidence>
<keyword evidence="6" id="KW-0863">Zinc-finger</keyword>
<evidence type="ECO:0000256" key="5">
    <source>
        <dbReference type="ARBA" id="ARBA00031706"/>
    </source>
</evidence>
<protein>
    <recommendedName>
        <fullName evidence="5">General transcription factor TFIIB</fullName>
    </recommendedName>
</protein>
<evidence type="ECO:0000256" key="2">
    <source>
        <dbReference type="ARBA" id="ARBA00022737"/>
    </source>
</evidence>
<dbReference type="Gene3D" id="2.20.25.10">
    <property type="match status" value="1"/>
</dbReference>
<dbReference type="SUPFAM" id="SSF47954">
    <property type="entry name" value="Cyclin-like"/>
    <property type="match status" value="2"/>
</dbReference>
<dbReference type="InterPro" id="IPR013137">
    <property type="entry name" value="Znf_TFIIB"/>
</dbReference>
<dbReference type="GO" id="GO:0008270">
    <property type="term" value="F:zinc ion binding"/>
    <property type="evidence" value="ECO:0007669"/>
    <property type="project" value="UniProtKB-KW"/>
</dbReference>
<evidence type="ECO:0000259" key="7">
    <source>
        <dbReference type="PROSITE" id="PS51134"/>
    </source>
</evidence>
<proteinExistence type="inferred from homology"/>
<evidence type="ECO:0000256" key="1">
    <source>
        <dbReference type="ARBA" id="ARBA00010857"/>
    </source>
</evidence>
<keyword evidence="6" id="KW-0479">Metal-binding</keyword>
<accession>A0A814B4J8</accession>
<gene>
    <name evidence="8" type="ORF">RFH988_LOCUS9990</name>
</gene>
<keyword evidence="2" id="KW-0677">Repeat</keyword>
<evidence type="ECO:0000313" key="9">
    <source>
        <dbReference type="Proteomes" id="UP000663882"/>
    </source>
</evidence>
<dbReference type="Gene3D" id="1.10.472.10">
    <property type="entry name" value="Cyclin-like"/>
    <property type="match status" value="2"/>
</dbReference>
<comment type="similarity">
    <text evidence="1">Belongs to the TFIIB family.</text>
</comment>
<dbReference type="EMBL" id="CAJNOO010000366">
    <property type="protein sequence ID" value="CAF0920927.1"/>
    <property type="molecule type" value="Genomic_DNA"/>
</dbReference>
<dbReference type="Pfam" id="PF00382">
    <property type="entry name" value="TFIIB"/>
    <property type="match status" value="2"/>
</dbReference>
<evidence type="ECO:0000313" key="8">
    <source>
        <dbReference type="EMBL" id="CAF0920927.1"/>
    </source>
</evidence>
<dbReference type="GO" id="GO:0017025">
    <property type="term" value="F:TBP-class protein binding"/>
    <property type="evidence" value="ECO:0007669"/>
    <property type="project" value="InterPro"/>
</dbReference>
<dbReference type="SUPFAM" id="SSF57783">
    <property type="entry name" value="Zinc beta-ribbon"/>
    <property type="match status" value="1"/>
</dbReference>
<dbReference type="GO" id="GO:0097550">
    <property type="term" value="C:transcription preinitiation complex"/>
    <property type="evidence" value="ECO:0007669"/>
    <property type="project" value="TreeGrafter"/>
</dbReference>
<keyword evidence="4" id="KW-0804">Transcription</keyword>
<dbReference type="PROSITE" id="PS51134">
    <property type="entry name" value="ZF_TFIIB"/>
    <property type="match status" value="1"/>
</dbReference>